<protein>
    <recommendedName>
        <fullName evidence="9">Hexosyltransferase</fullName>
        <ecNumber evidence="9">2.4.1.-</ecNumber>
    </recommendedName>
</protein>
<dbReference type="RefSeq" id="XP_027197475.1">
    <property type="nucleotide sequence ID" value="XM_027341674.1"/>
</dbReference>
<dbReference type="PANTHER" id="PTHR12369">
    <property type="entry name" value="CHONDROITIN SYNTHASE"/>
    <property type="match status" value="1"/>
</dbReference>
<evidence type="ECO:0000313" key="10">
    <source>
        <dbReference type="Proteomes" id="UP000515146"/>
    </source>
</evidence>
<dbReference type="FunCoup" id="A0A6P6XW98">
    <property type="interactions" value="432"/>
</dbReference>
<dbReference type="OrthoDB" id="9985088at2759"/>
<dbReference type="PANTHER" id="PTHR12369:SF13">
    <property type="entry name" value="HEXOSYLTRANSFERASE"/>
    <property type="match status" value="1"/>
</dbReference>
<dbReference type="GO" id="GO:0032580">
    <property type="term" value="C:Golgi cisterna membrane"/>
    <property type="evidence" value="ECO:0007669"/>
    <property type="project" value="UniProtKB-SubCell"/>
</dbReference>
<sequence>MKMKSLCWKPAYYLLRKNKYFFIGCILGIILSSLFMPMLEDCSKPNSLLLSLNDDENDPESIQVLKLNRQDYHLFVRLEKWYREMADKDYNPRIHNKSTIINDENSNEFDMSNQQKSAINSMVRDKKLKFYRPRFHSIELNIKMKLLVCVVIRPQFLIELSLARNENQSKSDHYRQLIEHYINKTSELMLNDFSDNLLYFYPDISTGNINNSHIIIEYRANQILDVWSQSHYDRPFHVLIMDYLIEKRKLNEYAIILMMTESTSVHSFNLQQYLRILSVSDLVLSTSNDIPSSITEDSKLKFIATNFGHNDHILNHGLLISSTLISICDHDWPCYIDRIEQNNQHIGGNVYYWHKSFFNTQSLESISLNEQKILDSIFIYPVHFLSDIYNIIQTLITIDSINRLNLNIQTIEQRMISVTNSSSFDRFFQSRKPRNRYEINRWSYSNETHIFLPNDVQLIRQLNEDDLKQISQVKNQCLEWLNSHRPQLSVALQDLSIENLYQKFDAVRGHEYIVDLIVNQSESLPFKSSYRFQILKPLNPVELLTDIPPHANENLQLTMILPVRGHAEVSVAIGFLNHYANVFLKNPHHQTTLIIVLIYTRFITLNDSIDSSLEFEKKEFERLKKVSLYLKTKFQANSPRIIFMDIIPPDAAVYVADGSLNLTRKRFPSEISYLDLITRSLTAISSSEPMLLLHCRSNMIFTAELLNRVRVNTIPDNQIFIPLPFVQYRLRTNKSNQDFEQILRKHSTLDKKFNLSIRQLTMGEQSFKGIKSFMNYFDVRKDNGYFDDTNRQIISFYLHDYIRMRKQTETLMPIIRNRQSLVKYQHIYYDTQWDLYGLFIQYNNRISENNEKLMMMKAIEPDLKLFHTPILDDCDHFESNIPSYRSCFHRSLYGLGSKQKLAAIIYEFIQQTKL</sequence>
<evidence type="ECO:0000313" key="11">
    <source>
        <dbReference type="RefSeq" id="XP_027197475.1"/>
    </source>
</evidence>
<evidence type="ECO:0000256" key="6">
    <source>
        <dbReference type="ARBA" id="ARBA00022989"/>
    </source>
</evidence>
<keyword evidence="7 9" id="KW-0333">Golgi apparatus</keyword>
<reference evidence="11" key="1">
    <citation type="submission" date="2025-08" db="UniProtKB">
        <authorList>
            <consortium name="RefSeq"/>
        </authorList>
    </citation>
    <scope>IDENTIFICATION</scope>
    <source>
        <strain evidence="11">Airmid</strain>
    </source>
</reference>
<dbReference type="KEGG" id="dpte:113791839"/>
<keyword evidence="6 9" id="KW-1133">Transmembrane helix</keyword>
<keyword evidence="8 9" id="KW-0472">Membrane</keyword>
<proteinExistence type="inferred from homology"/>
<keyword evidence="3 9" id="KW-0808">Transferase</keyword>
<dbReference type="GO" id="GO:0047238">
    <property type="term" value="F:glucuronosyl-N-acetylgalactosaminyl-proteoglycan 4-beta-N-acetylgalactosaminyltransferase activity"/>
    <property type="evidence" value="ECO:0007669"/>
    <property type="project" value="TreeGrafter"/>
</dbReference>
<evidence type="ECO:0000256" key="1">
    <source>
        <dbReference type="ARBA" id="ARBA00004447"/>
    </source>
</evidence>
<dbReference type="CTD" id="79586"/>
<organism evidence="10 11">
    <name type="scientific">Dermatophagoides pteronyssinus</name>
    <name type="common">European house dust mite</name>
    <dbReference type="NCBI Taxonomy" id="6956"/>
    <lineage>
        <taxon>Eukaryota</taxon>
        <taxon>Metazoa</taxon>
        <taxon>Ecdysozoa</taxon>
        <taxon>Arthropoda</taxon>
        <taxon>Chelicerata</taxon>
        <taxon>Arachnida</taxon>
        <taxon>Acari</taxon>
        <taxon>Acariformes</taxon>
        <taxon>Sarcoptiformes</taxon>
        <taxon>Astigmata</taxon>
        <taxon>Psoroptidia</taxon>
        <taxon>Analgoidea</taxon>
        <taxon>Pyroglyphidae</taxon>
        <taxon>Dermatophagoidinae</taxon>
        <taxon>Dermatophagoides</taxon>
    </lineage>
</organism>
<dbReference type="AlphaFoldDB" id="A0A6P6XW98"/>
<keyword evidence="10" id="KW-1185">Reference proteome</keyword>
<dbReference type="OMA" id="PPHANEN"/>
<dbReference type="InParanoid" id="A0A6P6XW98"/>
<accession>A0A6P6XW98</accession>
<dbReference type="InterPro" id="IPR051227">
    <property type="entry name" value="CS_glycosyltransferase"/>
</dbReference>
<gene>
    <name evidence="11" type="primary">LOC113791839</name>
</gene>
<name>A0A6P6XW98_DERPT</name>
<evidence type="ECO:0000256" key="2">
    <source>
        <dbReference type="ARBA" id="ARBA00009239"/>
    </source>
</evidence>
<evidence type="ECO:0000256" key="4">
    <source>
        <dbReference type="ARBA" id="ARBA00022692"/>
    </source>
</evidence>
<keyword evidence="4 9" id="KW-0812">Transmembrane</keyword>
<dbReference type="InterPro" id="IPR008428">
    <property type="entry name" value="Chond_GalNAc"/>
</dbReference>
<dbReference type="Proteomes" id="UP000515146">
    <property type="component" value="Unplaced"/>
</dbReference>
<feature type="transmembrane region" description="Helical" evidence="9">
    <location>
        <begin position="20"/>
        <end position="39"/>
    </location>
</feature>
<dbReference type="EC" id="2.4.1.-" evidence="9"/>
<keyword evidence="5 9" id="KW-0735">Signal-anchor</keyword>
<evidence type="ECO:0000256" key="3">
    <source>
        <dbReference type="ARBA" id="ARBA00022679"/>
    </source>
</evidence>
<evidence type="ECO:0000256" key="9">
    <source>
        <dbReference type="RuleBase" id="RU364016"/>
    </source>
</evidence>
<evidence type="ECO:0000256" key="7">
    <source>
        <dbReference type="ARBA" id="ARBA00023034"/>
    </source>
</evidence>
<dbReference type="Pfam" id="PF05679">
    <property type="entry name" value="CHGN"/>
    <property type="match status" value="1"/>
</dbReference>
<comment type="similarity">
    <text evidence="2 9">Belongs to the chondroitin N-acetylgalactosaminyltransferase family.</text>
</comment>
<evidence type="ECO:0000256" key="8">
    <source>
        <dbReference type="ARBA" id="ARBA00023136"/>
    </source>
</evidence>
<comment type="subcellular location">
    <subcellularLocation>
        <location evidence="1 9">Golgi apparatus</location>
        <location evidence="1 9">Golgi stack membrane</location>
        <topology evidence="1 9">Single-pass type II membrane protein</topology>
    </subcellularLocation>
</comment>
<evidence type="ECO:0000256" key="5">
    <source>
        <dbReference type="ARBA" id="ARBA00022968"/>
    </source>
</evidence>